<evidence type="ECO:0000256" key="1">
    <source>
        <dbReference type="SAM" id="SignalP"/>
    </source>
</evidence>
<name>A0A3L9MET3_9FLAO</name>
<dbReference type="InterPro" id="IPR011044">
    <property type="entry name" value="Quino_amine_DH_bsu"/>
</dbReference>
<dbReference type="InterPro" id="IPR051200">
    <property type="entry name" value="Host-pathogen_enzymatic-act"/>
</dbReference>
<dbReference type="EMBL" id="RDOJ01000005">
    <property type="protein sequence ID" value="RLZ11381.1"/>
    <property type="molecule type" value="Genomic_DNA"/>
</dbReference>
<protein>
    <submittedName>
        <fullName evidence="2">YncE family protein</fullName>
    </submittedName>
</protein>
<organism evidence="2 3">
    <name type="scientific">Faecalibacter macacae</name>
    <dbReference type="NCBI Taxonomy" id="1859289"/>
    <lineage>
        <taxon>Bacteria</taxon>
        <taxon>Pseudomonadati</taxon>
        <taxon>Bacteroidota</taxon>
        <taxon>Flavobacteriia</taxon>
        <taxon>Flavobacteriales</taxon>
        <taxon>Weeksellaceae</taxon>
        <taxon>Faecalibacter</taxon>
    </lineage>
</organism>
<dbReference type="AlphaFoldDB" id="A0A3L9MET3"/>
<dbReference type="Proteomes" id="UP000275348">
    <property type="component" value="Unassembled WGS sequence"/>
</dbReference>
<dbReference type="RefSeq" id="WP_121934063.1">
    <property type="nucleotide sequence ID" value="NZ_RDOJ01000005.1"/>
</dbReference>
<accession>A0A3L9MET3</accession>
<keyword evidence="3" id="KW-1185">Reference proteome</keyword>
<dbReference type="PROSITE" id="PS51257">
    <property type="entry name" value="PROKAR_LIPOPROTEIN"/>
    <property type="match status" value="1"/>
</dbReference>
<keyword evidence="1" id="KW-0732">Signal</keyword>
<dbReference type="Gene3D" id="2.130.10.10">
    <property type="entry name" value="YVTN repeat-like/Quinoprotein amine dehydrogenase"/>
    <property type="match status" value="1"/>
</dbReference>
<evidence type="ECO:0000313" key="2">
    <source>
        <dbReference type="EMBL" id="RLZ11381.1"/>
    </source>
</evidence>
<dbReference type="InterPro" id="IPR015943">
    <property type="entry name" value="WD40/YVTN_repeat-like_dom_sf"/>
</dbReference>
<feature type="signal peptide" evidence="1">
    <location>
        <begin position="1"/>
        <end position="22"/>
    </location>
</feature>
<reference evidence="2 3" key="1">
    <citation type="submission" date="2018-10" db="EMBL/GenBank/DDBJ databases">
        <authorList>
            <person name="Chen X."/>
        </authorList>
    </citation>
    <scope>NUCLEOTIDE SEQUENCE [LARGE SCALE GENOMIC DNA]</scope>
    <source>
        <strain evidence="2 3">YIM 102668</strain>
    </source>
</reference>
<feature type="chain" id="PRO_5018065084" evidence="1">
    <location>
        <begin position="23"/>
        <end position="378"/>
    </location>
</feature>
<dbReference type="SUPFAM" id="SSF50969">
    <property type="entry name" value="YVTN repeat-like/Quinoprotein amine dehydrogenase"/>
    <property type="match status" value="1"/>
</dbReference>
<comment type="caution">
    <text evidence="2">The sequence shown here is derived from an EMBL/GenBank/DDBJ whole genome shotgun (WGS) entry which is preliminary data.</text>
</comment>
<dbReference type="OrthoDB" id="792648at2"/>
<evidence type="ECO:0000313" key="3">
    <source>
        <dbReference type="Proteomes" id="UP000275348"/>
    </source>
</evidence>
<proteinExistence type="predicted"/>
<sequence length="378" mass="42536">MRKFIKLSLLLTLPLAIFSCNDDDRIIGNDQETIGNPEPTEITGFYLLNEGNMGSNKASIDFMDLTSGVFSRNIYSTANPDIVRSLGDVGNDIKIYGSKLYSVINASNFIEVMDVKTARHIATIPLENGRYLTFKDGKGYATSYAGPIATDPNSPLGKVIEFDTINFNISRETTVGYQPDELEIVGNNLYVANSGGYRYPEYDRTVSVVDLNTFTETEKIDVEVNLHRIKKDEEGDLYVTTRGNYYDVASNLYVIDSKTHQIKKTFNIPVSNFTIVGDYLYYYSNEFSYETFEYVKSYGIINTKTEQQVSNQLINNPIINEVETPYGIAVNKFNGDIYITDATNYVSDGFIYCFAKEGTLKWKTTAGNIPAHIAFVYK</sequence>
<dbReference type="SUPFAM" id="SSF63825">
    <property type="entry name" value="YWTD domain"/>
    <property type="match status" value="1"/>
</dbReference>
<dbReference type="PANTHER" id="PTHR47197:SF3">
    <property type="entry name" value="DIHYDRO-HEME D1 DEHYDROGENASE"/>
    <property type="match status" value="1"/>
</dbReference>
<dbReference type="PANTHER" id="PTHR47197">
    <property type="entry name" value="PROTEIN NIRF"/>
    <property type="match status" value="1"/>
</dbReference>
<gene>
    <name evidence="2" type="ORF">EAH69_04865</name>
</gene>